<feature type="compositionally biased region" description="Basic and acidic residues" evidence="5">
    <location>
        <begin position="289"/>
        <end position="303"/>
    </location>
</feature>
<evidence type="ECO:0000259" key="6">
    <source>
        <dbReference type="Pfam" id="PF00884"/>
    </source>
</evidence>
<dbReference type="GO" id="GO:0046872">
    <property type="term" value="F:metal ion binding"/>
    <property type="evidence" value="ECO:0007669"/>
    <property type="project" value="UniProtKB-KW"/>
</dbReference>
<evidence type="ECO:0000313" key="8">
    <source>
        <dbReference type="Proteomes" id="UP000290932"/>
    </source>
</evidence>
<keyword evidence="8" id="KW-1185">Reference proteome</keyword>
<dbReference type="Gene3D" id="3.30.1120.10">
    <property type="match status" value="1"/>
</dbReference>
<dbReference type="InterPro" id="IPR017850">
    <property type="entry name" value="Alkaline_phosphatase_core_sf"/>
</dbReference>
<dbReference type="PANTHER" id="PTHR42693">
    <property type="entry name" value="ARYLSULFATASE FAMILY MEMBER"/>
    <property type="match status" value="1"/>
</dbReference>
<comment type="caution">
    <text evidence="7">The sequence shown here is derived from an EMBL/GenBank/DDBJ whole genome shotgun (WGS) entry which is preliminary data.</text>
</comment>
<sequence>MPEEWKGVINVDSRDSVPDWTPYKEPKAPEGAPNVLMIVLDDIGFSAMSCYGGLIETPNIDRLADNGLLYTQWHTTALCSPTRACLLTGRNHTTVGMACIAEATTGFPNSNGHIPFECATLAEVLVEQGYNTYMLGKWHLCPQEEMHLASTKRNWPGGRGFERYYGFLGGETNQWYPALVYDNHPVEQPKIPEEGYHLTEDLTDTAIEFIRDAKQINPDKPFFMYYCPGATHAPHHAPKEWIEKYRGRFDMGYERYRELVLARQKQMGIVPENTELPPINPIGTPETRTGPEGKPYPETDTVKPWDSLNDAEKRLFTRMAEVYAGFLAHTDAQIGRLIDFLEESGELDNTLIVLVSDNGASAEGGPNGSVNENKFFNGIPDSLEENLRMLDDLGSPKTYNHYCSGWAMAFNTPFKMWKRYCYAGGIADACIFHWPRGIQAKGEKRHQYHHAIDIAPTILECIGIPMPDVVKGYTQWPIEGISMRYTYANSDAPTERHTQFYSMLGSRGSWHDGWKAVTTHPTISGWGHFTEDTWELYHIDEDRSETRNLAEQHPHKLLELVALWWHEAGKHQGLPLDDRTAPEVLTSPRPQPAPQRNLFVYYPNTAPIPEGVAVNIRNRSYAIAADVDIPGGGAEGVLLALGTRFGGHALYVRDNRLHYVYNFVGSLEQHIVSEALVPAGRSILSASFAKDGEEPRGTAHGTLTLYINDIKVGEGRIKTQPAYFDLAGKGLSIGRQQGEAVTDDYPGKPPWTFTGTVHKIMVDVTGEPYVHLEKEAAAMMARE</sequence>
<gene>
    <name evidence="7" type="ORF">ABH15_09330</name>
</gene>
<dbReference type="AlphaFoldDB" id="A0A498H1Q0"/>
<dbReference type="SUPFAM" id="SSF53649">
    <property type="entry name" value="Alkaline phosphatase-like"/>
    <property type="match status" value="1"/>
</dbReference>
<proteinExistence type="inferred from homology"/>
<feature type="domain" description="Sulfatase N-terminal" evidence="6">
    <location>
        <begin position="33"/>
        <end position="464"/>
    </location>
</feature>
<dbReference type="CDD" id="cd16025">
    <property type="entry name" value="PAS_like"/>
    <property type="match status" value="1"/>
</dbReference>
<keyword evidence="2" id="KW-0479">Metal-binding</keyword>
<evidence type="ECO:0000256" key="3">
    <source>
        <dbReference type="ARBA" id="ARBA00022801"/>
    </source>
</evidence>
<dbReference type="GO" id="GO:0016787">
    <property type="term" value="F:hydrolase activity"/>
    <property type="evidence" value="ECO:0007669"/>
    <property type="project" value="UniProtKB-KW"/>
</dbReference>
<dbReference type="InterPro" id="IPR050738">
    <property type="entry name" value="Sulfatase"/>
</dbReference>
<protein>
    <submittedName>
        <fullName evidence="7">Arylsulfatase</fullName>
    </submittedName>
</protein>
<dbReference type="OrthoDB" id="3164at2157"/>
<evidence type="ECO:0000256" key="5">
    <source>
        <dbReference type="SAM" id="MobiDB-lite"/>
    </source>
</evidence>
<evidence type="ECO:0000256" key="2">
    <source>
        <dbReference type="ARBA" id="ARBA00022723"/>
    </source>
</evidence>
<dbReference type="Proteomes" id="UP000290932">
    <property type="component" value="Unassembled WGS sequence"/>
</dbReference>
<reference evidence="7 8" key="1">
    <citation type="journal article" date="2015" name="Int. J. Syst. Evol. Microbiol.">
        <title>Methanoculleus taiwanensis sp. nov., a methanogen isolated from deep marine sediment at the deformation front area near Taiwan.</title>
        <authorList>
            <person name="Weng C.Y."/>
            <person name="Chen S.C."/>
            <person name="Lai M.C."/>
            <person name="Wu S.Y."/>
            <person name="Lin S."/>
            <person name="Yang T.F."/>
            <person name="Chen P.C."/>
        </authorList>
    </citation>
    <scope>NUCLEOTIDE SEQUENCE [LARGE SCALE GENOMIC DNA]</scope>
    <source>
        <strain evidence="7 8">CYW4</strain>
    </source>
</reference>
<comment type="similarity">
    <text evidence="1">Belongs to the sulfatase family.</text>
</comment>
<evidence type="ECO:0000256" key="1">
    <source>
        <dbReference type="ARBA" id="ARBA00008779"/>
    </source>
</evidence>
<dbReference type="RefSeq" id="WP_128694079.1">
    <property type="nucleotide sequence ID" value="NZ_LHQS01000002.1"/>
</dbReference>
<accession>A0A498H1Q0</accession>
<evidence type="ECO:0000256" key="4">
    <source>
        <dbReference type="ARBA" id="ARBA00022837"/>
    </source>
</evidence>
<dbReference type="Pfam" id="PF00884">
    <property type="entry name" value="Sulfatase"/>
    <property type="match status" value="1"/>
</dbReference>
<evidence type="ECO:0000313" key="7">
    <source>
        <dbReference type="EMBL" id="RXE56307.1"/>
    </source>
</evidence>
<dbReference type="InterPro" id="IPR024607">
    <property type="entry name" value="Sulfatase_CS"/>
</dbReference>
<organism evidence="7 8">
    <name type="scientific">Methanoculleus taiwanensis</name>
    <dbReference type="NCBI Taxonomy" id="1550565"/>
    <lineage>
        <taxon>Archaea</taxon>
        <taxon>Methanobacteriati</taxon>
        <taxon>Methanobacteriota</taxon>
        <taxon>Stenosarchaea group</taxon>
        <taxon>Methanomicrobia</taxon>
        <taxon>Methanomicrobiales</taxon>
        <taxon>Methanomicrobiaceae</taxon>
        <taxon>Methanoculleus</taxon>
    </lineage>
</organism>
<dbReference type="InterPro" id="IPR000917">
    <property type="entry name" value="Sulfatase_N"/>
</dbReference>
<keyword evidence="4" id="KW-0106">Calcium</keyword>
<feature type="region of interest" description="Disordered" evidence="5">
    <location>
        <begin position="272"/>
        <end position="304"/>
    </location>
</feature>
<dbReference type="EMBL" id="LHQS01000002">
    <property type="protein sequence ID" value="RXE56307.1"/>
    <property type="molecule type" value="Genomic_DNA"/>
</dbReference>
<dbReference type="PROSITE" id="PS00523">
    <property type="entry name" value="SULFATASE_1"/>
    <property type="match status" value="1"/>
</dbReference>
<name>A0A498H1Q0_9EURY</name>
<dbReference type="PANTHER" id="PTHR42693:SF43">
    <property type="entry name" value="BLL2667 PROTEIN"/>
    <property type="match status" value="1"/>
</dbReference>
<keyword evidence="3" id="KW-0378">Hydrolase</keyword>
<dbReference type="Gene3D" id="3.40.720.10">
    <property type="entry name" value="Alkaline Phosphatase, subunit A"/>
    <property type="match status" value="1"/>
</dbReference>